<dbReference type="AlphaFoldDB" id="A0A9P5GJB7"/>
<reference evidence="3" key="1">
    <citation type="submission" date="2020-02" db="EMBL/GenBank/DDBJ databases">
        <authorList>
            <person name="Lichtner F.J."/>
        </authorList>
    </citation>
    <scope>NUCLEOTIDE SEQUENCE</scope>
    <source>
        <strain evidence="3">G10</strain>
    </source>
</reference>
<sequence>MNKQSSKWTEFALGYVSNVIDIMHTFILKVLLFICPEEQIRDKLVNVLVDELSKRYKEAMDQAQMIFDVERMNLMTLDNKFHRNLSRTQSKSHREQYEVVNGKTKSLMSNTQRTVRYIHDILAAYYAVASKRFVDNICMQATGYCLLTGPRMPLGLFSPQFVADLAEDQLVYIAGENAVLRRRHTQLKKGIQDLETGRKIMM</sequence>
<dbReference type="OrthoDB" id="415706at2759"/>
<organism evidence="3 4">
    <name type="scientific">Penicillium crustosum</name>
    <name type="common">Blue mold fungus</name>
    <dbReference type="NCBI Taxonomy" id="36656"/>
    <lineage>
        <taxon>Eukaryota</taxon>
        <taxon>Fungi</taxon>
        <taxon>Dikarya</taxon>
        <taxon>Ascomycota</taxon>
        <taxon>Pezizomycotina</taxon>
        <taxon>Eurotiomycetes</taxon>
        <taxon>Eurotiomycetidae</taxon>
        <taxon>Eurotiales</taxon>
        <taxon>Aspergillaceae</taxon>
        <taxon>Penicillium</taxon>
    </lineage>
</organism>
<keyword evidence="1" id="KW-0812">Transmembrane</keyword>
<feature type="transmembrane region" description="Helical" evidence="1">
    <location>
        <begin position="12"/>
        <end position="34"/>
    </location>
</feature>
<dbReference type="PROSITE" id="PS51388">
    <property type="entry name" value="GED"/>
    <property type="match status" value="1"/>
</dbReference>
<keyword evidence="1" id="KW-0472">Membrane</keyword>
<evidence type="ECO:0000313" key="4">
    <source>
        <dbReference type="Proteomes" id="UP000701341"/>
    </source>
</evidence>
<name>A0A9P5GJB7_PENCR</name>
<feature type="domain" description="GED" evidence="2">
    <location>
        <begin position="115"/>
        <end position="202"/>
    </location>
</feature>
<dbReference type="Gene3D" id="1.20.120.1240">
    <property type="entry name" value="Dynamin, middle domain"/>
    <property type="match status" value="1"/>
</dbReference>
<dbReference type="EMBL" id="JAAOZQ010000080">
    <property type="protein sequence ID" value="KAF7519914.1"/>
    <property type="molecule type" value="Genomic_DNA"/>
</dbReference>
<accession>A0A9P5GJB7</accession>
<keyword evidence="1" id="KW-1133">Transmembrane helix</keyword>
<dbReference type="Proteomes" id="UP000701341">
    <property type="component" value="Unassembled WGS sequence"/>
</dbReference>
<evidence type="ECO:0000313" key="3">
    <source>
        <dbReference type="EMBL" id="KAF7519914.1"/>
    </source>
</evidence>
<evidence type="ECO:0000256" key="1">
    <source>
        <dbReference type="SAM" id="Phobius"/>
    </source>
</evidence>
<proteinExistence type="predicted"/>
<dbReference type="InterPro" id="IPR020850">
    <property type="entry name" value="GED_dom"/>
</dbReference>
<gene>
    <name evidence="3" type="ORF">PCG10_009682</name>
</gene>
<protein>
    <recommendedName>
        <fullName evidence="2">GED domain-containing protein</fullName>
    </recommendedName>
</protein>
<comment type="caution">
    <text evidence="3">The sequence shown here is derived from an EMBL/GenBank/DDBJ whole genome shotgun (WGS) entry which is preliminary data.</text>
</comment>
<evidence type="ECO:0000259" key="2">
    <source>
        <dbReference type="PROSITE" id="PS51388"/>
    </source>
</evidence>
<keyword evidence="4" id="KW-1185">Reference proteome</keyword>